<keyword evidence="3" id="KW-0813">Transport</keyword>
<evidence type="ECO:0000256" key="2">
    <source>
        <dbReference type="ARBA" id="ARBA00004496"/>
    </source>
</evidence>
<keyword evidence="7" id="KW-0539">Nucleus</keyword>
<dbReference type="InterPro" id="IPR041653">
    <property type="entry name" value="Importin_rep_4"/>
</dbReference>
<accession>A0A7R9V0M6</accession>
<dbReference type="InterPro" id="IPR057672">
    <property type="entry name" value="TPR_IPO4/5"/>
</dbReference>
<organism evidence="9">
    <name type="scientific">Chlamydomonas euryale</name>
    <dbReference type="NCBI Taxonomy" id="1486919"/>
    <lineage>
        <taxon>Eukaryota</taxon>
        <taxon>Viridiplantae</taxon>
        <taxon>Chlorophyta</taxon>
        <taxon>core chlorophytes</taxon>
        <taxon>Chlorophyceae</taxon>
        <taxon>CS clade</taxon>
        <taxon>Chlamydomonadales</taxon>
        <taxon>Chlamydomonadaceae</taxon>
        <taxon>Chlamydomonas</taxon>
    </lineage>
</organism>
<dbReference type="Pfam" id="PF25780">
    <property type="entry name" value="TPR_IPO5"/>
    <property type="match status" value="1"/>
</dbReference>
<reference evidence="9" key="1">
    <citation type="submission" date="2021-01" db="EMBL/GenBank/DDBJ databases">
        <authorList>
            <person name="Corre E."/>
            <person name="Pelletier E."/>
            <person name="Niang G."/>
            <person name="Scheremetjew M."/>
            <person name="Finn R."/>
            <person name="Kale V."/>
            <person name="Holt S."/>
            <person name="Cochrane G."/>
            <person name="Meng A."/>
            <person name="Brown T."/>
            <person name="Cohen L."/>
        </authorList>
    </citation>
    <scope>NUCLEOTIDE SEQUENCE</scope>
    <source>
        <strain evidence="9">CCMP219</strain>
    </source>
</reference>
<evidence type="ECO:0000256" key="5">
    <source>
        <dbReference type="ARBA" id="ARBA00022737"/>
    </source>
</evidence>
<keyword evidence="6" id="KW-0653">Protein transport</keyword>
<feature type="domain" description="TOG" evidence="8">
    <location>
        <begin position="358"/>
        <end position="600"/>
    </location>
</feature>
<dbReference type="SMART" id="SM01349">
    <property type="entry name" value="TOG"/>
    <property type="match status" value="1"/>
</dbReference>
<keyword evidence="4" id="KW-0963">Cytoplasm</keyword>
<proteinExistence type="predicted"/>
<dbReference type="InterPro" id="IPR040122">
    <property type="entry name" value="Importin_beta"/>
</dbReference>
<dbReference type="PANTHER" id="PTHR10527">
    <property type="entry name" value="IMPORTIN BETA"/>
    <property type="match status" value="1"/>
</dbReference>
<sequence>MESADVSAALSGGANFETLVAQLMLPDNEGRSNAEALFARLKAHPDALSGCLLATMRTSGNMAHRQFAAVMLKRVLCKDDPPLWAKCSAQVQAHIKNELLAALQEEADKSVASKVCDTIAEVASEIFESPGWPELPPFLFGAIQSGQPRLMEASLVVLASLAEYHMEVLRTQLPTLVQIFGTCLGHASHEVQLASLRAISNFIQALDEPSDRDKFSHMIPGMLACIGGSLNRGDELAAQEGLEVLIEVAEAHPRFLRKQLVDVVQAVLQIARAEQLDDATRQLAAEFLVTLCEAREKAPGMMRKLPNFVPSLFEMLMTFLMDVEDDPLWHSADTDQHEEAGAGDRFQFGQECLDRISMSLGGNAIVPAAGQLLPTWLRDADWRRRHATLICLAQIAEGCAKLMQKQLGPLTDMCLSGLQDSHPKVRWAACQALGQMCTDLGPELQTAHHAKLLPALMALMDDFNNPRVQAHACAATVNFADNVEEELLPPYLDSLIMKLLVLLQHGKKLVQEGALTAMASIADSSKALFIKYYDTVMPLLSSILVGATDKAHRLLRAKALECISLVAMAVGRDRFRADAVKVMQLLQQLQASEMDTDDPTLGYMLQAGARLCKCLGQEFLPYLEIVMPSLLASAKIEPEVKVRDAEEDNNDDEDEDCEKILVGDRLITIRTSSLEEKVTACNMLCCYAEELREGFLPYVQPVTEVMVPLLKFWFHEEVRRAAANIVPELLHSVVAASSKQAAGVNDAAVAQLMGVIFPPLIEALGKEPDVDVLPAMLDAVSSIVDVVEPSMLQEEWVGSSFEKFSKILSEADERRQERLKRQGTEDFDEEELEALEEENQAEEELFDQVATCLGTFLKKFGDAVLPYVERVMGQIAPLLDKGRSHEERRIAVCVVDDLLEHSPAGRAKYAAQVVPMLLESCAAADADLRQCSVYGLGVLASKSPELFRPYADGALKQVLAIVQHPAAKEEDNEMATDNAVSTLGKILEFHSDAVDAAAVAAAWLGALPLTADHVEAQSQHELLVRLLEARDPRVSSSLPGVAAILVRVLGGGTRLCSADVGKRGAALLAEMLSMPVPADAIATAGAAMTPKQQAALQAYMAGGVPDDA</sequence>
<gene>
    <name evidence="9" type="ORF">CEUR00632_LOCUS811</name>
</gene>
<dbReference type="EMBL" id="HBEC01001705">
    <property type="protein sequence ID" value="CAD8280776.1"/>
    <property type="molecule type" value="Transcribed_RNA"/>
</dbReference>
<evidence type="ECO:0000256" key="1">
    <source>
        <dbReference type="ARBA" id="ARBA00004123"/>
    </source>
</evidence>
<dbReference type="InterPro" id="IPR016024">
    <property type="entry name" value="ARM-type_fold"/>
</dbReference>
<dbReference type="InterPro" id="IPR011989">
    <property type="entry name" value="ARM-like"/>
</dbReference>
<dbReference type="GO" id="GO:0006606">
    <property type="term" value="P:protein import into nucleus"/>
    <property type="evidence" value="ECO:0007669"/>
    <property type="project" value="InterPro"/>
</dbReference>
<dbReference type="GO" id="GO:0005634">
    <property type="term" value="C:nucleus"/>
    <property type="evidence" value="ECO:0007669"/>
    <property type="project" value="UniProtKB-SubCell"/>
</dbReference>
<protein>
    <recommendedName>
        <fullName evidence="8">TOG domain-containing protein</fullName>
    </recommendedName>
</protein>
<dbReference type="GO" id="GO:0005737">
    <property type="term" value="C:cytoplasm"/>
    <property type="evidence" value="ECO:0007669"/>
    <property type="project" value="UniProtKB-SubCell"/>
</dbReference>
<comment type="subcellular location">
    <subcellularLocation>
        <location evidence="2">Cytoplasm</location>
    </subcellularLocation>
    <subcellularLocation>
        <location evidence="1">Nucleus</location>
    </subcellularLocation>
</comment>
<dbReference type="InterPro" id="IPR041389">
    <property type="entry name" value="Importin_rep_6"/>
</dbReference>
<dbReference type="AlphaFoldDB" id="A0A7R9V0M6"/>
<evidence type="ECO:0000313" key="9">
    <source>
        <dbReference type="EMBL" id="CAD8280776.1"/>
    </source>
</evidence>
<evidence type="ECO:0000259" key="8">
    <source>
        <dbReference type="SMART" id="SM01349"/>
    </source>
</evidence>
<keyword evidence="5" id="KW-0677">Repeat</keyword>
<dbReference type="Pfam" id="PF18808">
    <property type="entry name" value="Importin_rep_4"/>
    <property type="match status" value="1"/>
</dbReference>
<evidence type="ECO:0000256" key="7">
    <source>
        <dbReference type="ARBA" id="ARBA00023242"/>
    </source>
</evidence>
<dbReference type="Pfam" id="PF25574">
    <property type="entry name" value="TPR_IMB1"/>
    <property type="match status" value="1"/>
</dbReference>
<evidence type="ECO:0000256" key="6">
    <source>
        <dbReference type="ARBA" id="ARBA00022927"/>
    </source>
</evidence>
<dbReference type="SUPFAM" id="SSF48371">
    <property type="entry name" value="ARM repeat"/>
    <property type="match status" value="2"/>
</dbReference>
<evidence type="ECO:0000256" key="4">
    <source>
        <dbReference type="ARBA" id="ARBA00022490"/>
    </source>
</evidence>
<dbReference type="InterPro" id="IPR034085">
    <property type="entry name" value="TOG"/>
</dbReference>
<dbReference type="Pfam" id="PF18829">
    <property type="entry name" value="Importin_rep_6"/>
    <property type="match status" value="1"/>
</dbReference>
<name>A0A7R9V0M6_9CHLO</name>
<dbReference type="InterPro" id="IPR058584">
    <property type="entry name" value="IMB1_TNPO1-like_TPR"/>
</dbReference>
<dbReference type="Pfam" id="PF13513">
    <property type="entry name" value="HEAT_EZ"/>
    <property type="match status" value="1"/>
</dbReference>
<evidence type="ECO:0000256" key="3">
    <source>
        <dbReference type="ARBA" id="ARBA00022448"/>
    </source>
</evidence>
<dbReference type="Gene3D" id="1.25.10.10">
    <property type="entry name" value="Leucine-rich Repeat Variant"/>
    <property type="match status" value="1"/>
</dbReference>